<gene>
    <name evidence="1" type="ORF">Cflav_PD3273</name>
</gene>
<evidence type="ECO:0000313" key="1">
    <source>
        <dbReference type="EMBL" id="EEF60214.1"/>
    </source>
</evidence>
<sequence>MLDHSKNIHSDWLVKSGHQENNSDLEGLLDLRPCELLLTQFDYYRRYQRTLENLNNDPRVHLEILNAATKPAPDSFPRVQRFVQHVSWAPVVVKLTRNENKM</sequence>
<protein>
    <submittedName>
        <fullName evidence="1">Uncharacterized protein</fullName>
    </submittedName>
</protein>
<keyword evidence="2" id="KW-1185">Reference proteome</keyword>
<proteinExistence type="predicted"/>
<organism evidence="1 2">
    <name type="scientific">Pedosphaera parvula (strain Ellin514)</name>
    <dbReference type="NCBI Taxonomy" id="320771"/>
    <lineage>
        <taxon>Bacteria</taxon>
        <taxon>Pseudomonadati</taxon>
        <taxon>Verrucomicrobiota</taxon>
        <taxon>Pedosphaerae</taxon>
        <taxon>Pedosphaerales</taxon>
        <taxon>Pedosphaeraceae</taxon>
        <taxon>Pedosphaera</taxon>
    </lineage>
</organism>
<name>B9XIY7_PEDPL</name>
<dbReference type="Proteomes" id="UP000003688">
    <property type="component" value="Unassembled WGS sequence"/>
</dbReference>
<dbReference type="AlphaFoldDB" id="B9XIY7"/>
<evidence type="ECO:0000313" key="2">
    <source>
        <dbReference type="Proteomes" id="UP000003688"/>
    </source>
</evidence>
<dbReference type="STRING" id="320771.Cflav_PD3273"/>
<accession>B9XIY7</accession>
<dbReference type="EMBL" id="ABOX02000019">
    <property type="protein sequence ID" value="EEF60214.1"/>
    <property type="molecule type" value="Genomic_DNA"/>
</dbReference>
<reference evidence="1 2" key="1">
    <citation type="journal article" date="2011" name="J. Bacteriol.">
        <title>Genome sequence of 'Pedosphaera parvula' Ellin514, an aerobic Verrucomicrobial isolate from pasture soil.</title>
        <authorList>
            <person name="Kant R."/>
            <person name="van Passel M.W."/>
            <person name="Sangwan P."/>
            <person name="Palva A."/>
            <person name="Lucas S."/>
            <person name="Copeland A."/>
            <person name="Lapidus A."/>
            <person name="Glavina Del Rio T."/>
            <person name="Dalin E."/>
            <person name="Tice H."/>
            <person name="Bruce D."/>
            <person name="Goodwin L."/>
            <person name="Pitluck S."/>
            <person name="Chertkov O."/>
            <person name="Larimer F.W."/>
            <person name="Land M.L."/>
            <person name="Hauser L."/>
            <person name="Brettin T.S."/>
            <person name="Detter J.C."/>
            <person name="Han S."/>
            <person name="de Vos W.M."/>
            <person name="Janssen P.H."/>
            <person name="Smidt H."/>
        </authorList>
    </citation>
    <scope>NUCLEOTIDE SEQUENCE [LARGE SCALE GENOMIC DNA]</scope>
    <source>
        <strain evidence="1 2">Ellin514</strain>
    </source>
</reference>
<comment type="caution">
    <text evidence="1">The sequence shown here is derived from an EMBL/GenBank/DDBJ whole genome shotgun (WGS) entry which is preliminary data.</text>
</comment>